<evidence type="ECO:0000256" key="8">
    <source>
        <dbReference type="SAM" id="Phobius"/>
    </source>
</evidence>
<feature type="transmembrane region" description="Helical" evidence="8">
    <location>
        <begin position="232"/>
        <end position="251"/>
    </location>
</feature>
<dbReference type="PANTHER" id="PTHR34975:SF2">
    <property type="entry name" value="SPORE GERMINATION PROTEIN A2"/>
    <property type="match status" value="1"/>
</dbReference>
<keyword evidence="6 8" id="KW-1133">Transmembrane helix</keyword>
<feature type="transmembrane region" description="Helical" evidence="8">
    <location>
        <begin position="53"/>
        <end position="74"/>
    </location>
</feature>
<feature type="transmembrane region" description="Helical" evidence="8">
    <location>
        <begin position="125"/>
        <end position="145"/>
    </location>
</feature>
<keyword evidence="5 8" id="KW-0812">Transmembrane</keyword>
<evidence type="ECO:0000256" key="5">
    <source>
        <dbReference type="ARBA" id="ARBA00022692"/>
    </source>
</evidence>
<feature type="transmembrane region" description="Helical" evidence="8">
    <location>
        <begin position="94"/>
        <end position="119"/>
    </location>
</feature>
<reference evidence="9 10" key="1">
    <citation type="journal article" date="2019" name="Sci. Rep.">
        <title>Sulfobacillus thermotolerans: new insights into resistance and metabolic capacities of acidophilic chemolithotrophs.</title>
        <authorList>
            <person name="Panyushkina A.E."/>
            <person name="Babenko V.V."/>
            <person name="Nikitina A.S."/>
            <person name="Selezneva O.V."/>
            <person name="Tsaplina I.A."/>
            <person name="Letarova M.A."/>
            <person name="Kostryukova E.S."/>
            <person name="Letarov A.V."/>
        </authorList>
    </citation>
    <scope>NUCLEOTIDE SEQUENCE [LARGE SCALE GENOMIC DNA]</scope>
    <source>
        <strain evidence="9 10">Kr1</strain>
    </source>
</reference>
<comment type="subcellular location">
    <subcellularLocation>
        <location evidence="1">Membrane</location>
        <topology evidence="1">Multi-pass membrane protein</topology>
    </subcellularLocation>
</comment>
<proteinExistence type="inferred from homology"/>
<accession>A0ABM6RNJ7</accession>
<evidence type="ECO:0000313" key="10">
    <source>
        <dbReference type="Proteomes" id="UP000325292"/>
    </source>
</evidence>
<dbReference type="Pfam" id="PF03845">
    <property type="entry name" value="Spore_permease"/>
    <property type="match status" value="1"/>
</dbReference>
<evidence type="ECO:0000256" key="7">
    <source>
        <dbReference type="ARBA" id="ARBA00023136"/>
    </source>
</evidence>
<feature type="transmembrane region" description="Helical" evidence="8">
    <location>
        <begin position="325"/>
        <end position="346"/>
    </location>
</feature>
<dbReference type="Proteomes" id="UP000325292">
    <property type="component" value="Chromosome"/>
</dbReference>
<keyword evidence="4" id="KW-0309">Germination</keyword>
<organism evidence="9 10">
    <name type="scientific">Sulfobacillus thermotolerans</name>
    <dbReference type="NCBI Taxonomy" id="338644"/>
    <lineage>
        <taxon>Bacteria</taxon>
        <taxon>Bacillati</taxon>
        <taxon>Bacillota</taxon>
        <taxon>Clostridia</taxon>
        <taxon>Eubacteriales</taxon>
        <taxon>Clostridiales Family XVII. Incertae Sedis</taxon>
        <taxon>Sulfobacillus</taxon>
    </lineage>
</organism>
<evidence type="ECO:0000256" key="3">
    <source>
        <dbReference type="ARBA" id="ARBA00022448"/>
    </source>
</evidence>
<evidence type="ECO:0000256" key="4">
    <source>
        <dbReference type="ARBA" id="ARBA00022544"/>
    </source>
</evidence>
<name>A0ABM6RNJ7_9FIRM</name>
<dbReference type="EMBL" id="CP019454">
    <property type="protein sequence ID" value="AUW92903.1"/>
    <property type="molecule type" value="Genomic_DNA"/>
</dbReference>
<evidence type="ECO:0000256" key="1">
    <source>
        <dbReference type="ARBA" id="ARBA00004141"/>
    </source>
</evidence>
<keyword evidence="7 8" id="KW-0472">Membrane</keyword>
<evidence type="ECO:0000256" key="2">
    <source>
        <dbReference type="ARBA" id="ARBA00007998"/>
    </source>
</evidence>
<evidence type="ECO:0000256" key="6">
    <source>
        <dbReference type="ARBA" id="ARBA00022989"/>
    </source>
</evidence>
<feature type="transmembrane region" description="Helical" evidence="8">
    <location>
        <begin position="21"/>
        <end position="41"/>
    </location>
</feature>
<dbReference type="InterPro" id="IPR004761">
    <property type="entry name" value="Spore_GerAB"/>
</dbReference>
<dbReference type="PANTHER" id="PTHR34975">
    <property type="entry name" value="SPORE GERMINATION PROTEIN A2"/>
    <property type="match status" value="1"/>
</dbReference>
<feature type="transmembrane region" description="Helical" evidence="8">
    <location>
        <begin position="157"/>
        <end position="177"/>
    </location>
</feature>
<evidence type="ECO:0000313" key="9">
    <source>
        <dbReference type="EMBL" id="AUW92903.1"/>
    </source>
</evidence>
<feature type="transmembrane region" description="Helical" evidence="8">
    <location>
        <begin position="197"/>
        <end position="220"/>
    </location>
</feature>
<protein>
    <submittedName>
        <fullName evidence="9">Uncharacterized protein</fullName>
    </submittedName>
</protein>
<keyword evidence="3" id="KW-0813">Transport</keyword>
<keyword evidence="10" id="KW-1185">Reference proteome</keyword>
<comment type="similarity">
    <text evidence="2">Belongs to the amino acid-polyamine-organocation (APC) superfamily. Spore germination protein (SGP) (TC 2.A.3.9) family.</text>
</comment>
<feature type="transmembrane region" description="Helical" evidence="8">
    <location>
        <begin position="352"/>
        <end position="375"/>
    </location>
</feature>
<sequence length="390" mass="42455">MPHHIYRANRVTFSQSMERMGLFEFLMVILAAYASGGIYVWPRSLCQMAGQNGTIALLLSGLWAVLVFGGVAYWALKAPGQNAYQKLESTVGNVLAASIAIATGLMTAAYLALISALYISVLTTVVIPGHRAWSLGVVLVIYVFWLSTRPPISVVRMFTLTIPGLTVLTLITAVLGFHNIQFPNALRPHFPIALKPVAMASVSGTFFWIPIMPTATAIGMMRKAVRARAVGVTLWGTGLQIALLVVLYVLAVSTLGPQGVAHSTWPIVFVFENIDLSNFFISEIGFGVAIIWTVSFMGFIGWHIWHQGLLLDHLHHGKPSQSKVAVAVAIVMVGAMVLEVSFNPAILEHLLLVILAPINFVGTSLWVSTLVLITWRKGRRQSSQARSVSR</sequence>
<gene>
    <name evidence="9" type="ORF">BXT84_02185</name>
</gene>
<feature type="transmembrane region" description="Helical" evidence="8">
    <location>
        <begin position="284"/>
        <end position="305"/>
    </location>
</feature>